<dbReference type="GO" id="GO:0006364">
    <property type="term" value="P:rRNA processing"/>
    <property type="evidence" value="ECO:0007669"/>
    <property type="project" value="UniProtKB-KW"/>
</dbReference>
<dbReference type="GO" id="GO:0005634">
    <property type="term" value="C:nucleus"/>
    <property type="evidence" value="ECO:0007669"/>
    <property type="project" value="UniProtKB-SubCell"/>
</dbReference>
<keyword evidence="8" id="KW-0687">Ribonucleoprotein</keyword>
<keyword evidence="5" id="KW-0677">Repeat</keyword>
<feature type="region of interest" description="Disordered" evidence="12">
    <location>
        <begin position="81"/>
        <end position="118"/>
    </location>
</feature>
<keyword evidence="7" id="KW-0539">Nucleus</keyword>
<evidence type="ECO:0000259" key="13">
    <source>
        <dbReference type="PROSITE" id="PS50102"/>
    </source>
</evidence>
<comment type="subcellular location">
    <subcellularLocation>
        <location evidence="1">Nucleus</location>
    </subcellularLocation>
</comment>
<dbReference type="InterPro" id="IPR035979">
    <property type="entry name" value="RBD_domain_sf"/>
</dbReference>
<evidence type="ECO:0000256" key="2">
    <source>
        <dbReference type="ARBA" id="ARBA00008033"/>
    </source>
</evidence>
<keyword evidence="15" id="KW-1185">Reference proteome</keyword>
<dbReference type="GO" id="GO:0005737">
    <property type="term" value="C:cytoplasm"/>
    <property type="evidence" value="ECO:0007669"/>
    <property type="project" value="TreeGrafter"/>
</dbReference>
<dbReference type="Proteomes" id="UP000224634">
    <property type="component" value="Unassembled WGS sequence"/>
</dbReference>
<evidence type="ECO:0000256" key="12">
    <source>
        <dbReference type="SAM" id="MobiDB-lite"/>
    </source>
</evidence>
<dbReference type="SMART" id="SM00361">
    <property type="entry name" value="RRM_1"/>
    <property type="match status" value="1"/>
</dbReference>
<protein>
    <recommendedName>
        <fullName evidence="3">Multiple RNA-binding domain-containing protein 1</fullName>
    </recommendedName>
</protein>
<evidence type="ECO:0000256" key="3">
    <source>
        <dbReference type="ARBA" id="ARBA00013428"/>
    </source>
</evidence>
<dbReference type="Pfam" id="PF00076">
    <property type="entry name" value="RRM_1"/>
    <property type="match status" value="5"/>
</dbReference>
<dbReference type="PANTHER" id="PTHR23003:SF3">
    <property type="entry name" value="FI21236P1-RELATED"/>
    <property type="match status" value="1"/>
</dbReference>
<gene>
    <name evidence="14" type="ORF">AJ80_06533</name>
</gene>
<dbReference type="CDD" id="cd12568">
    <property type="entry name" value="RRM3_MRD1"/>
    <property type="match status" value="1"/>
</dbReference>
<feature type="compositionally biased region" description="Basic and acidic residues" evidence="12">
    <location>
        <begin position="224"/>
        <end position="236"/>
    </location>
</feature>
<dbReference type="AlphaFoldDB" id="A0A2B7XWJ7"/>
<feature type="compositionally biased region" description="Polar residues" evidence="12">
    <location>
        <begin position="88"/>
        <end position="106"/>
    </location>
</feature>
<dbReference type="SMART" id="SM00360">
    <property type="entry name" value="RRM"/>
    <property type="match status" value="5"/>
</dbReference>
<dbReference type="FunFam" id="3.30.70.330:FF:000247">
    <property type="entry name" value="Multiple RNA-binding domain-containing protein 1"/>
    <property type="match status" value="1"/>
</dbReference>
<accession>A0A2B7XWJ7</accession>
<feature type="domain" description="RRM" evidence="13">
    <location>
        <begin position="5"/>
        <end position="77"/>
    </location>
</feature>
<dbReference type="SUPFAM" id="SSF54928">
    <property type="entry name" value="RNA-binding domain, RBD"/>
    <property type="match status" value="3"/>
</dbReference>
<dbReference type="InterPro" id="IPR012677">
    <property type="entry name" value="Nucleotide-bd_a/b_plait_sf"/>
</dbReference>
<dbReference type="STRING" id="1447883.A0A2B7XWJ7"/>
<evidence type="ECO:0000256" key="5">
    <source>
        <dbReference type="ARBA" id="ARBA00022737"/>
    </source>
</evidence>
<evidence type="ECO:0000256" key="7">
    <source>
        <dbReference type="ARBA" id="ARBA00023242"/>
    </source>
</evidence>
<feature type="coiled-coil region" evidence="11">
    <location>
        <begin position="785"/>
        <end position="812"/>
    </location>
</feature>
<comment type="function">
    <text evidence="9">Involved in pre-rRNA processing.</text>
</comment>
<dbReference type="OrthoDB" id="439639at2759"/>
<dbReference type="InterPro" id="IPR050374">
    <property type="entry name" value="RRT5_SRSF_SR"/>
</dbReference>
<dbReference type="FunFam" id="3.30.70.330:FF:000459">
    <property type="entry name" value="Multiple RNA-binding domain-containing protein 1"/>
    <property type="match status" value="1"/>
</dbReference>
<keyword evidence="11" id="KW-0175">Coiled coil</keyword>
<dbReference type="PANTHER" id="PTHR23003">
    <property type="entry name" value="RNA RECOGNITION MOTIF RRM DOMAIN CONTAINING PROTEIN"/>
    <property type="match status" value="1"/>
</dbReference>
<dbReference type="GO" id="GO:1990904">
    <property type="term" value="C:ribonucleoprotein complex"/>
    <property type="evidence" value="ECO:0007669"/>
    <property type="project" value="UniProtKB-KW"/>
</dbReference>
<dbReference type="PROSITE" id="PS50102">
    <property type="entry name" value="RRM"/>
    <property type="match status" value="5"/>
</dbReference>
<comment type="caution">
    <text evidence="14">The sequence shown here is derived from an EMBL/GenBank/DDBJ whole genome shotgun (WGS) entry which is preliminary data.</text>
</comment>
<evidence type="ECO:0000256" key="9">
    <source>
        <dbReference type="ARBA" id="ARBA00057379"/>
    </source>
</evidence>
<keyword evidence="6 10" id="KW-0694">RNA-binding</keyword>
<evidence type="ECO:0000256" key="11">
    <source>
        <dbReference type="SAM" id="Coils"/>
    </source>
</evidence>
<organism evidence="14 15">
    <name type="scientific">Polytolypa hystricis (strain UAMH7299)</name>
    <dbReference type="NCBI Taxonomy" id="1447883"/>
    <lineage>
        <taxon>Eukaryota</taxon>
        <taxon>Fungi</taxon>
        <taxon>Dikarya</taxon>
        <taxon>Ascomycota</taxon>
        <taxon>Pezizomycotina</taxon>
        <taxon>Eurotiomycetes</taxon>
        <taxon>Eurotiomycetidae</taxon>
        <taxon>Onygenales</taxon>
        <taxon>Onygenales incertae sedis</taxon>
        <taxon>Polytolypa</taxon>
    </lineage>
</organism>
<evidence type="ECO:0000313" key="14">
    <source>
        <dbReference type="EMBL" id="PGH12928.1"/>
    </source>
</evidence>
<sequence>MEENTRVFVSGLPPTLTNDDLRKHFGTRFPVTDAHVISKRRIGFVGFKDHNLAQDAVDYFNKTYIRMSKIVVQLARPVDADPIPVTGSRGSRSVQDTSNDTTSNPSLKRKHDLVGKEDDPKLQEYLAAMQPAMKSRTWADDAAAIGAGNVSADKATSVENVADADQVETPQSKPKRLKSDRVLASDSRQQPESQKGQSEMTSGRTLPLDPSSEQPVDEDTSSAPREEAKTDDDWLRSRTSRLLDLAEDEDEDPRPIPPRKAVSIESDESDRKGANKPNTEDMPAVSESREDSPVEVKPFDPNLDMIRNTGRLFVRNLPYHITEKDLEPVFSPFGKVEELHVAFDTRHDKSKGFAYVQYADPESAIQAYEALDGKDFQGRLLHVLPASTKKTYKLDDYEISKLPLKKQQQIKRKQEAASSTWSWNSLYMNADAVMASVAERLGVEKSQLLDPTSSDAAVKQAHAETHVIQETKAYFTANGVNVDSFTQRERGNTAILVKNFSYGVKVDDLRSLFEPYGQITRLLMPPSGTIAIVQFSMPDEAQKAFKGLAYRKIGDSILFLEKAPKDLFEGASTAPVASTDGRKVISQGFSTSDTFKADEVDETALATSTLFVRNLNFSTTTSTLTDIFSSLDGFMSAKVKTKADAKRPGETLSMGFGFVEFKSNAQAQAALKVMNGYKLEQHELVVKASHKGMDAAEQRRREDTAKKINARRTKIIVKNLPFQATKKDIRSLFSAYGQLRSVRVPQKFDRTARGFAFADFVSAREAENAMDALKDTHLLGRRLVLQFADDEAIDAEEEIAKIEKKMDTQVNRVNLQKLTSNGRKKFNVGGDAEDGDAG</sequence>
<dbReference type="GO" id="GO:0003729">
    <property type="term" value="F:mRNA binding"/>
    <property type="evidence" value="ECO:0007669"/>
    <property type="project" value="TreeGrafter"/>
</dbReference>
<feature type="compositionally biased region" description="Polar residues" evidence="12">
    <location>
        <begin position="186"/>
        <end position="204"/>
    </location>
</feature>
<feature type="domain" description="RRM" evidence="13">
    <location>
        <begin position="310"/>
        <end position="388"/>
    </location>
</feature>
<dbReference type="InterPro" id="IPR034482">
    <property type="entry name" value="Mrd1_RRM3"/>
</dbReference>
<reference evidence="14 15" key="1">
    <citation type="submission" date="2017-10" db="EMBL/GenBank/DDBJ databases">
        <title>Comparative genomics in systemic dimorphic fungi from Ajellomycetaceae.</title>
        <authorList>
            <person name="Munoz J.F."/>
            <person name="Mcewen J.G."/>
            <person name="Clay O.K."/>
            <person name="Cuomo C.A."/>
        </authorList>
    </citation>
    <scope>NUCLEOTIDE SEQUENCE [LARGE SCALE GENOMIC DNA]</scope>
    <source>
        <strain evidence="14 15">UAMH7299</strain>
    </source>
</reference>
<dbReference type="Gene3D" id="3.30.70.330">
    <property type="match status" value="5"/>
</dbReference>
<dbReference type="InterPro" id="IPR003954">
    <property type="entry name" value="RRM_euk-type"/>
</dbReference>
<evidence type="ECO:0000256" key="1">
    <source>
        <dbReference type="ARBA" id="ARBA00004123"/>
    </source>
</evidence>
<name>A0A2B7XWJ7_POLH7</name>
<feature type="domain" description="RRM" evidence="13">
    <location>
        <begin position="713"/>
        <end position="790"/>
    </location>
</feature>
<evidence type="ECO:0000313" key="15">
    <source>
        <dbReference type="Proteomes" id="UP000224634"/>
    </source>
</evidence>
<feature type="compositionally biased region" description="Basic and acidic residues" evidence="12">
    <location>
        <begin position="287"/>
        <end position="298"/>
    </location>
</feature>
<dbReference type="EMBL" id="PDNA01000110">
    <property type="protein sequence ID" value="PGH12928.1"/>
    <property type="molecule type" value="Genomic_DNA"/>
</dbReference>
<dbReference type="FunFam" id="3.30.70.330:FF:000452">
    <property type="entry name" value="Multiple RNA-binding domain-containing protein 1"/>
    <property type="match status" value="1"/>
</dbReference>
<dbReference type="CDD" id="cd12570">
    <property type="entry name" value="RRM5_MRD1"/>
    <property type="match status" value="1"/>
</dbReference>
<feature type="domain" description="RRM" evidence="13">
    <location>
        <begin position="493"/>
        <end position="565"/>
    </location>
</feature>
<evidence type="ECO:0000256" key="6">
    <source>
        <dbReference type="ARBA" id="ARBA00022884"/>
    </source>
</evidence>
<keyword evidence="4" id="KW-0698">rRNA processing</keyword>
<feature type="domain" description="RRM" evidence="13">
    <location>
        <begin position="608"/>
        <end position="691"/>
    </location>
</feature>
<evidence type="ECO:0000256" key="8">
    <source>
        <dbReference type="ARBA" id="ARBA00023274"/>
    </source>
</evidence>
<comment type="similarity">
    <text evidence="2">Belongs to the RRM MRD1 family.</text>
</comment>
<evidence type="ECO:0000256" key="10">
    <source>
        <dbReference type="PROSITE-ProRule" id="PRU00176"/>
    </source>
</evidence>
<feature type="region of interest" description="Disordered" evidence="12">
    <location>
        <begin position="161"/>
        <end position="301"/>
    </location>
</feature>
<dbReference type="InterPro" id="IPR000504">
    <property type="entry name" value="RRM_dom"/>
</dbReference>
<proteinExistence type="inferred from homology"/>
<evidence type="ECO:0000256" key="4">
    <source>
        <dbReference type="ARBA" id="ARBA00022552"/>
    </source>
</evidence>